<proteinExistence type="predicted"/>
<evidence type="ECO:0000313" key="1">
    <source>
        <dbReference type="EMBL" id="CAB4264107.1"/>
    </source>
</evidence>
<dbReference type="EMBL" id="CAEKDK010000001">
    <property type="protein sequence ID" value="CAB4264107.1"/>
    <property type="molecule type" value="Genomic_DNA"/>
</dbReference>
<reference evidence="2 3" key="2">
    <citation type="submission" date="2020-05" db="EMBL/GenBank/DDBJ databases">
        <authorList>
            <person name="Campoy J."/>
            <person name="Schneeberger K."/>
            <person name="Spophaly S."/>
        </authorList>
    </citation>
    <scope>NUCLEOTIDE SEQUENCE [LARGE SCALE GENOMIC DNA]</scope>
    <source>
        <strain evidence="2">PruArmRojPasFocal</strain>
    </source>
</reference>
<dbReference type="Proteomes" id="UP000507245">
    <property type="component" value="Unassembled WGS sequence"/>
</dbReference>
<gene>
    <name evidence="1" type="ORF">CURHAP_LOCUS5642</name>
    <name evidence="2" type="ORF">ORAREDHAP_LOCUS5643</name>
</gene>
<evidence type="ECO:0000313" key="4">
    <source>
        <dbReference type="Proteomes" id="UP000507245"/>
    </source>
</evidence>
<protein>
    <submittedName>
        <fullName evidence="2">Uncharacterized protein</fullName>
    </submittedName>
</protein>
<reference evidence="4" key="1">
    <citation type="journal article" date="2020" name="Genome Biol.">
        <title>Gamete binning: chromosome-level and haplotype-resolved genome assembly enabled by high-throughput single-cell sequencing of gamete genomes.</title>
        <authorList>
            <person name="Campoy J.A."/>
            <person name="Sun H."/>
            <person name="Goel M."/>
            <person name="Jiao W.-B."/>
            <person name="Folz-Donahue K."/>
            <person name="Wang N."/>
            <person name="Rubio M."/>
            <person name="Liu C."/>
            <person name="Kukat C."/>
            <person name="Ruiz D."/>
            <person name="Huettel B."/>
            <person name="Schneeberger K."/>
        </authorList>
    </citation>
    <scope>NUCLEOTIDE SEQUENCE [LARGE SCALE GENOMIC DNA]</scope>
    <source>
        <strain evidence="4">cv. Rojo Pasion</strain>
    </source>
</reference>
<accession>A0A6J5W4V9</accession>
<keyword evidence="4" id="KW-1185">Reference proteome</keyword>
<dbReference type="AlphaFoldDB" id="A0A6J5W4V9"/>
<evidence type="ECO:0000313" key="3">
    <source>
        <dbReference type="Proteomes" id="UP000507222"/>
    </source>
</evidence>
<dbReference type="EMBL" id="CAEKKB010000001">
    <property type="protein sequence ID" value="CAB4294684.1"/>
    <property type="molecule type" value="Genomic_DNA"/>
</dbReference>
<evidence type="ECO:0000313" key="2">
    <source>
        <dbReference type="EMBL" id="CAB4294684.1"/>
    </source>
</evidence>
<name>A0A6J5W4V9_PRUAR</name>
<dbReference type="Proteomes" id="UP000507222">
    <property type="component" value="Unassembled WGS sequence"/>
</dbReference>
<sequence length="100" mass="11092">MSNDTRTRLSILIFTVVLPSMPNSRCIGSRTLPPSTTSTLSQLFDRHGPSTLLPSTPWVRDLGNYGTIINKHEELAKISMTSSTSECRRYAQVPNQEVPS</sequence>
<organism evidence="2 4">
    <name type="scientific">Prunus armeniaca</name>
    <name type="common">Apricot</name>
    <name type="synonym">Armeniaca vulgaris</name>
    <dbReference type="NCBI Taxonomy" id="36596"/>
    <lineage>
        <taxon>Eukaryota</taxon>
        <taxon>Viridiplantae</taxon>
        <taxon>Streptophyta</taxon>
        <taxon>Embryophyta</taxon>
        <taxon>Tracheophyta</taxon>
        <taxon>Spermatophyta</taxon>
        <taxon>Magnoliopsida</taxon>
        <taxon>eudicotyledons</taxon>
        <taxon>Gunneridae</taxon>
        <taxon>Pentapetalae</taxon>
        <taxon>rosids</taxon>
        <taxon>fabids</taxon>
        <taxon>Rosales</taxon>
        <taxon>Rosaceae</taxon>
        <taxon>Amygdaloideae</taxon>
        <taxon>Amygdaleae</taxon>
        <taxon>Prunus</taxon>
    </lineage>
</organism>